<dbReference type="InterPro" id="IPR036529">
    <property type="entry name" value="KIX_dom_sf"/>
</dbReference>
<proteinExistence type="predicted"/>
<sequence>MDANWRPTQGTESTVDTSDWRTQLQPDSRQRTVNKIMDTLKRHLPVSGQDGLHELRKIAQRFEEKIYAAATSQSDYLRKISLNMLTMVNKTQNTMVNAMQSNAGGPSNKPIDSGIPMQSQVHNPGQSHASPVPNQSQSRQQLLSQNIQNNIAPPVSTIGQTPIQNVVGPNSNVQNNMFGGSQRQMLPRHQVVPQQQQQSQNSQPYLDQQQLLQQQYLKHKIQPGNIQHSLLQPHIQMQQQQQPNQLQSSQSSIMQTSSVMQPSITQTSLPSLQQNLQANNVQQSTQPMLQQHSQSVIRQQQQQTSINNQQQTPISQQPIMPPQQQEQLLAPQSNVTSMQQLFQSQHFSLQVDSENLPHLGKVSTSMQSVNLPYVGTTPSLAPSPMPGDSKKPISVV</sequence>
<organism evidence="5 6">
    <name type="scientific">Acacia crassicarpa</name>
    <name type="common">northern wattle</name>
    <dbReference type="NCBI Taxonomy" id="499986"/>
    <lineage>
        <taxon>Eukaryota</taxon>
        <taxon>Viridiplantae</taxon>
        <taxon>Streptophyta</taxon>
        <taxon>Embryophyta</taxon>
        <taxon>Tracheophyta</taxon>
        <taxon>Spermatophyta</taxon>
        <taxon>Magnoliopsida</taxon>
        <taxon>eudicotyledons</taxon>
        <taxon>Gunneridae</taxon>
        <taxon>Pentapetalae</taxon>
        <taxon>rosids</taxon>
        <taxon>fabids</taxon>
        <taxon>Fabales</taxon>
        <taxon>Fabaceae</taxon>
        <taxon>Caesalpinioideae</taxon>
        <taxon>mimosoid clade</taxon>
        <taxon>Acacieae</taxon>
        <taxon>Acacia</taxon>
    </lineage>
</organism>
<dbReference type="GO" id="GO:0031490">
    <property type="term" value="F:chromatin DNA binding"/>
    <property type="evidence" value="ECO:0007669"/>
    <property type="project" value="InterPro"/>
</dbReference>
<evidence type="ECO:0000256" key="1">
    <source>
        <dbReference type="ARBA" id="ARBA00004123"/>
    </source>
</evidence>
<dbReference type="Pfam" id="PF16987">
    <property type="entry name" value="KIX_2"/>
    <property type="match status" value="1"/>
</dbReference>
<feature type="region of interest" description="Disordered" evidence="3">
    <location>
        <begin position="98"/>
        <end position="141"/>
    </location>
</feature>
<feature type="region of interest" description="Disordered" evidence="3">
    <location>
        <begin position="236"/>
        <end position="266"/>
    </location>
</feature>
<dbReference type="PANTHER" id="PTHR33137">
    <property type="entry name" value="MEDIATOR OF RNA POLYMERASE II TRANSCRIPTION SUBUNIT 15A-RELATED"/>
    <property type="match status" value="1"/>
</dbReference>
<evidence type="ECO:0000256" key="2">
    <source>
        <dbReference type="ARBA" id="ARBA00023242"/>
    </source>
</evidence>
<feature type="compositionally biased region" description="Low complexity" evidence="3">
    <location>
        <begin position="236"/>
        <end position="261"/>
    </location>
</feature>
<dbReference type="SUPFAM" id="SSF47040">
    <property type="entry name" value="Kix domain of CBP (creb binding protein)"/>
    <property type="match status" value="1"/>
</dbReference>
<feature type="region of interest" description="Disordered" evidence="3">
    <location>
        <begin position="279"/>
        <end position="313"/>
    </location>
</feature>
<dbReference type="Proteomes" id="UP001293593">
    <property type="component" value="Unassembled WGS sequence"/>
</dbReference>
<feature type="compositionally biased region" description="Polar residues" evidence="3">
    <location>
        <begin position="116"/>
        <end position="133"/>
    </location>
</feature>
<name>A0AAE1JBT1_9FABA</name>
<feature type="compositionally biased region" description="Low complexity" evidence="3">
    <location>
        <begin position="290"/>
        <end position="313"/>
    </location>
</feature>
<dbReference type="GO" id="GO:0005634">
    <property type="term" value="C:nucleus"/>
    <property type="evidence" value="ECO:0007669"/>
    <property type="project" value="UniProtKB-SubCell"/>
</dbReference>
<dbReference type="GO" id="GO:0003713">
    <property type="term" value="F:transcription coactivator activity"/>
    <property type="evidence" value="ECO:0007669"/>
    <property type="project" value="InterPro"/>
</dbReference>
<dbReference type="EMBL" id="JAWXYG010000007">
    <property type="protein sequence ID" value="KAK4267597.1"/>
    <property type="molecule type" value="Genomic_DNA"/>
</dbReference>
<dbReference type="InterPro" id="IPR044661">
    <property type="entry name" value="MED15a/b/c-like"/>
</dbReference>
<evidence type="ECO:0000256" key="3">
    <source>
        <dbReference type="SAM" id="MobiDB-lite"/>
    </source>
</evidence>
<reference evidence="5" key="1">
    <citation type="submission" date="2023-10" db="EMBL/GenBank/DDBJ databases">
        <title>Chromosome-level genome of the transformable northern wattle, Acacia crassicarpa.</title>
        <authorList>
            <person name="Massaro I."/>
            <person name="Sinha N.R."/>
            <person name="Poethig S."/>
            <person name="Leichty A.R."/>
        </authorList>
    </citation>
    <scope>NUCLEOTIDE SEQUENCE</scope>
    <source>
        <strain evidence="5">Acra3RX</strain>
        <tissue evidence="5">Leaf</tissue>
    </source>
</reference>
<dbReference type="Gene3D" id="1.10.246.20">
    <property type="entry name" value="Coactivator CBP, KIX domain"/>
    <property type="match status" value="1"/>
</dbReference>
<dbReference type="InterPro" id="IPR036546">
    <property type="entry name" value="MED15_KIX"/>
</dbReference>
<keyword evidence="6" id="KW-1185">Reference proteome</keyword>
<evidence type="ECO:0000259" key="4">
    <source>
        <dbReference type="Pfam" id="PF16987"/>
    </source>
</evidence>
<accession>A0AAE1JBT1</accession>
<evidence type="ECO:0000313" key="6">
    <source>
        <dbReference type="Proteomes" id="UP001293593"/>
    </source>
</evidence>
<feature type="domain" description="Mediator complex subunit 15 KIX" evidence="4">
    <location>
        <begin position="18"/>
        <end position="97"/>
    </location>
</feature>
<protein>
    <recommendedName>
        <fullName evidence="4">Mediator complex subunit 15 KIX domain-containing protein</fullName>
    </recommendedName>
</protein>
<gene>
    <name evidence="5" type="ORF">QN277_024354</name>
</gene>
<comment type="subcellular location">
    <subcellularLocation>
        <location evidence="1">Nucleus</location>
    </subcellularLocation>
</comment>
<dbReference type="AlphaFoldDB" id="A0AAE1JBT1"/>
<evidence type="ECO:0000313" key="5">
    <source>
        <dbReference type="EMBL" id="KAK4267597.1"/>
    </source>
</evidence>
<dbReference type="PANTHER" id="PTHR33137:SF4">
    <property type="entry name" value="MEDIATOR OF RNA POLYMERASE II TRANSCRIPTION SUBUNIT 15A-RELATED"/>
    <property type="match status" value="1"/>
</dbReference>
<feature type="region of interest" description="Disordered" evidence="3">
    <location>
        <begin position="374"/>
        <end position="396"/>
    </location>
</feature>
<keyword evidence="2" id="KW-0539">Nucleus</keyword>
<feature type="region of interest" description="Disordered" evidence="3">
    <location>
        <begin position="1"/>
        <end position="21"/>
    </location>
</feature>
<comment type="caution">
    <text evidence="5">The sequence shown here is derived from an EMBL/GenBank/DDBJ whole genome shotgun (WGS) entry which is preliminary data.</text>
</comment>
<dbReference type="FunFam" id="1.10.246.20:FF:000003">
    <property type="entry name" value="Mediator of RNA polymerase II transcription subunit 15a"/>
    <property type="match status" value="1"/>
</dbReference>